<comment type="caution">
    <text evidence="2">The sequence shown here is derived from an EMBL/GenBank/DDBJ whole genome shotgun (WGS) entry which is preliminary data.</text>
</comment>
<dbReference type="InterPro" id="IPR001810">
    <property type="entry name" value="F-box_dom"/>
</dbReference>
<evidence type="ECO:0000313" key="3">
    <source>
        <dbReference type="Proteomes" id="UP000772434"/>
    </source>
</evidence>
<dbReference type="SUPFAM" id="SSF52047">
    <property type="entry name" value="RNI-like"/>
    <property type="match status" value="1"/>
</dbReference>
<protein>
    <recommendedName>
        <fullName evidence="1">F-box domain-containing protein</fullName>
    </recommendedName>
</protein>
<evidence type="ECO:0000313" key="2">
    <source>
        <dbReference type="EMBL" id="KAF9071804.1"/>
    </source>
</evidence>
<name>A0A9P5PT20_9AGAR</name>
<dbReference type="AlphaFoldDB" id="A0A9P5PT20"/>
<dbReference type="Pfam" id="PF12937">
    <property type="entry name" value="F-box-like"/>
    <property type="match status" value="1"/>
</dbReference>
<accession>A0A9P5PT20</accession>
<dbReference type="OrthoDB" id="2824653at2759"/>
<reference evidence="2" key="1">
    <citation type="submission" date="2020-11" db="EMBL/GenBank/DDBJ databases">
        <authorList>
            <consortium name="DOE Joint Genome Institute"/>
            <person name="Ahrendt S."/>
            <person name="Riley R."/>
            <person name="Andreopoulos W."/>
            <person name="Labutti K."/>
            <person name="Pangilinan J."/>
            <person name="Ruiz-Duenas F.J."/>
            <person name="Barrasa J.M."/>
            <person name="Sanchez-Garcia M."/>
            <person name="Camarero S."/>
            <person name="Miyauchi S."/>
            <person name="Serrano A."/>
            <person name="Linde D."/>
            <person name="Babiker R."/>
            <person name="Drula E."/>
            <person name="Ayuso-Fernandez I."/>
            <person name="Pacheco R."/>
            <person name="Padilla G."/>
            <person name="Ferreira P."/>
            <person name="Barriuso J."/>
            <person name="Kellner H."/>
            <person name="Castanera R."/>
            <person name="Alfaro M."/>
            <person name="Ramirez L."/>
            <person name="Pisabarro A.G."/>
            <person name="Kuo A."/>
            <person name="Tritt A."/>
            <person name="Lipzen A."/>
            <person name="He G."/>
            <person name="Yan M."/>
            <person name="Ng V."/>
            <person name="Cullen D."/>
            <person name="Martin F."/>
            <person name="Rosso M.-N."/>
            <person name="Henrissat B."/>
            <person name="Hibbett D."/>
            <person name="Martinez A.T."/>
            <person name="Grigoriev I.V."/>
        </authorList>
    </citation>
    <scope>NUCLEOTIDE SEQUENCE</scope>
    <source>
        <strain evidence="2">AH 40177</strain>
    </source>
</reference>
<organism evidence="2 3">
    <name type="scientific">Rhodocollybia butyracea</name>
    <dbReference type="NCBI Taxonomy" id="206335"/>
    <lineage>
        <taxon>Eukaryota</taxon>
        <taxon>Fungi</taxon>
        <taxon>Dikarya</taxon>
        <taxon>Basidiomycota</taxon>
        <taxon>Agaricomycotina</taxon>
        <taxon>Agaricomycetes</taxon>
        <taxon>Agaricomycetidae</taxon>
        <taxon>Agaricales</taxon>
        <taxon>Marasmiineae</taxon>
        <taxon>Omphalotaceae</taxon>
        <taxon>Rhodocollybia</taxon>
    </lineage>
</organism>
<evidence type="ECO:0000259" key="1">
    <source>
        <dbReference type="Pfam" id="PF12937"/>
    </source>
</evidence>
<dbReference type="EMBL" id="JADNRY010000029">
    <property type="protein sequence ID" value="KAF9071804.1"/>
    <property type="molecule type" value="Genomic_DNA"/>
</dbReference>
<dbReference type="InterPro" id="IPR036047">
    <property type="entry name" value="F-box-like_dom_sf"/>
</dbReference>
<keyword evidence="3" id="KW-1185">Reference proteome</keyword>
<sequence length="386" mass="43224">MYENFIQMRTHNEPHSAHQSCSPTLVKQRRGDHPTRCFATSSMLSNNPTIQNSPPELLRSIFSTLTPWELAACALVCRVWLSPAQVCLYEHIDVRRASDKMAYASRSAVLCHTLDATPVLSALLSLLYASTTPSISSLAKIVSGLQTLEKISFHTTVSLTSQDHFLMLQGFGNLPRLRHLRYFAPFSTPVRRSSQFTALLDALPSQMEKGPPLRTLDLRNITELGSFRASLEDLEWAFHPRSPIDLTQLKGLKVSTYRAAKQIMREVSGTLESLTFTSASRILGDTESQPPITLPMLKISLHTFRNNRHIPHCQYTLSGSRMPDPNLANCDGPRSRVYERLGIPIISPRSVYHQQIQLSGIKGENASPVYRPSSHVCVCRISGKRF</sequence>
<dbReference type="SUPFAM" id="SSF81383">
    <property type="entry name" value="F-box domain"/>
    <property type="match status" value="1"/>
</dbReference>
<proteinExistence type="predicted"/>
<feature type="domain" description="F-box" evidence="1">
    <location>
        <begin position="54"/>
        <end position="93"/>
    </location>
</feature>
<dbReference type="Gene3D" id="1.20.1280.50">
    <property type="match status" value="1"/>
</dbReference>
<dbReference type="Proteomes" id="UP000772434">
    <property type="component" value="Unassembled WGS sequence"/>
</dbReference>
<gene>
    <name evidence="2" type="ORF">BDP27DRAFT_459726</name>
</gene>